<dbReference type="Pfam" id="PF05838">
    <property type="entry name" value="Glyco_hydro_108"/>
    <property type="match status" value="1"/>
</dbReference>
<evidence type="ECO:0000313" key="2">
    <source>
        <dbReference type="EMBL" id="CAB4139848.1"/>
    </source>
</evidence>
<organism evidence="2">
    <name type="scientific">uncultured Caudovirales phage</name>
    <dbReference type="NCBI Taxonomy" id="2100421"/>
    <lineage>
        <taxon>Viruses</taxon>
        <taxon>Duplodnaviria</taxon>
        <taxon>Heunggongvirae</taxon>
        <taxon>Uroviricota</taxon>
        <taxon>Caudoviricetes</taxon>
        <taxon>Peduoviridae</taxon>
        <taxon>Maltschvirus</taxon>
        <taxon>Maltschvirus maltsch</taxon>
    </lineage>
</organism>
<accession>A0A6J5LZK4</accession>
<feature type="domain" description="TtsA-like Glycoside hydrolase family 108" evidence="1">
    <location>
        <begin position="7"/>
        <end position="92"/>
    </location>
</feature>
<name>A0A6J5LZK4_9CAUD</name>
<sequence>MFDVAYNQTRKFEGGYSNNKNDRGGATIFGISSKYWPQDFATVKSLVESGRTKEAEDYTKNFYKKNFWDASGAEKAPPEMQPLLFDAAVNHGVGTAKKMLASSSSPNQFLDQRQDYMNNIVKNDPSQAVFQKGWTNRVQAQKAPTGLTPEEEAELSQLEAEFGQKIPKNNALTPEEEVELAQLESEFANTGQSSQKVELSPAERFQNESPLLRTVGRGARSVASGLASAADLALLAPKTAALGAGLVAENMGATEMGRKLQRFGTIPTLADSTKALIDQNTGDKLKPTGFWDGVGDFAGEVVSSVAPFSKADDALAVMKSPTAKDAVSAVLNPQGMFFNKRPPSVPSGTEAIRQAKSNKYAEARKIGASFSDDIKTQLAKEIENQRYTDPLAKGMFGDDAIDELARGLQDSSQYKMNLDSFEAIDKRLGSKGSIAFKGGDNDLTRRIDNVQSALRDLATDPKFIEGTDEGINTYRDATKLAALNFKADDIDQALERAKTYVGGEGAGIRSEFARLSKSKKFAKYTPEEQKIINKIARTGKLDGLMGALSSRLFSIGGGVKGGPVGAAIGFGVNEAARSGQSAIKTGQAKKLADLLMKQAAEIDPSLANDLTRQLLTTRGSLAAVGAVNNVGQNLLPKPYPRLMPPQNNELARLLAQTK</sequence>
<evidence type="ECO:0000259" key="1">
    <source>
        <dbReference type="Pfam" id="PF05838"/>
    </source>
</evidence>
<dbReference type="EMBL" id="LR796367">
    <property type="protein sequence ID" value="CAB4139848.1"/>
    <property type="molecule type" value="Genomic_DNA"/>
</dbReference>
<gene>
    <name evidence="2" type="ORF">UFOVP353_56</name>
</gene>
<protein>
    <recommendedName>
        <fullName evidence="1">TtsA-like Glycoside hydrolase family 108 domain-containing protein</fullName>
    </recommendedName>
</protein>
<proteinExistence type="predicted"/>
<dbReference type="Gene3D" id="1.20.141.10">
    <property type="entry name" value="Chitosanase, subunit A, domain 1"/>
    <property type="match status" value="1"/>
</dbReference>
<dbReference type="SUPFAM" id="SSF53955">
    <property type="entry name" value="Lysozyme-like"/>
    <property type="match status" value="1"/>
</dbReference>
<dbReference type="InterPro" id="IPR023346">
    <property type="entry name" value="Lysozyme-like_dom_sf"/>
</dbReference>
<reference evidence="2" key="1">
    <citation type="submission" date="2020-04" db="EMBL/GenBank/DDBJ databases">
        <authorList>
            <person name="Chiriac C."/>
            <person name="Salcher M."/>
            <person name="Ghai R."/>
            <person name="Kavagutti S V."/>
        </authorList>
    </citation>
    <scope>NUCLEOTIDE SEQUENCE</scope>
</reference>
<dbReference type="InterPro" id="IPR008565">
    <property type="entry name" value="TtsA-like_GH18_dom"/>
</dbReference>